<gene>
    <name evidence="5" type="ORF">CRP01_27085</name>
</gene>
<dbReference type="OrthoDB" id="5485925at2"/>
<dbReference type="Proteomes" id="UP000223913">
    <property type="component" value="Unassembled WGS sequence"/>
</dbReference>
<organism evidence="5 6">
    <name type="scientific">Flavilitoribacter nigricans (strain ATCC 23147 / DSM 23189 / NBRC 102662 / NCIMB 1420 / SS-2)</name>
    <name type="common">Lewinella nigricans</name>
    <dbReference type="NCBI Taxonomy" id="1122177"/>
    <lineage>
        <taxon>Bacteria</taxon>
        <taxon>Pseudomonadati</taxon>
        <taxon>Bacteroidota</taxon>
        <taxon>Saprospiria</taxon>
        <taxon>Saprospirales</taxon>
        <taxon>Lewinellaceae</taxon>
        <taxon>Flavilitoribacter</taxon>
    </lineage>
</organism>
<comment type="similarity">
    <text evidence="1">Belongs to the EndA/NucM nuclease family.</text>
</comment>
<dbReference type="GO" id="GO:0016787">
    <property type="term" value="F:hydrolase activity"/>
    <property type="evidence" value="ECO:0007669"/>
    <property type="project" value="UniProtKB-KW"/>
</dbReference>
<comment type="caution">
    <text evidence="5">The sequence shown here is derived from an EMBL/GenBank/DDBJ whole genome shotgun (WGS) entry which is preliminary data.</text>
</comment>
<evidence type="ECO:0000256" key="3">
    <source>
        <dbReference type="ARBA" id="ARBA00022801"/>
    </source>
</evidence>
<accession>A0A2D0N473</accession>
<dbReference type="InterPro" id="IPR026444">
    <property type="entry name" value="Secre_tail"/>
</dbReference>
<keyword evidence="2" id="KW-0540">Nuclease</keyword>
<keyword evidence="4" id="KW-0732">Signal</keyword>
<keyword evidence="3" id="KW-0378">Hydrolase</keyword>
<dbReference type="InterPro" id="IPR044925">
    <property type="entry name" value="His-Me_finger_sf"/>
</dbReference>
<feature type="chain" id="PRO_5012813248" evidence="4">
    <location>
        <begin position="26"/>
        <end position="367"/>
    </location>
</feature>
<keyword evidence="6" id="KW-1185">Reference proteome</keyword>
<evidence type="ECO:0000256" key="2">
    <source>
        <dbReference type="ARBA" id="ARBA00022722"/>
    </source>
</evidence>
<dbReference type="SUPFAM" id="SSF54060">
    <property type="entry name" value="His-Me finger endonucleases"/>
    <property type="match status" value="1"/>
</dbReference>
<sequence length="367" mass="41768">MLTAHRRSLLSIILYCWLGFSGVHAQTSVFPALGGEELLDSLVSTYKPASGLNYGNARDTLYGRILNQNDSLVCIYTGYRIYLPPGLDPTMAAFDAGINTEHAYPRSKGAEEDMARSDMHHLFPSRVDVNSDRGDLPFGEVPDPQTTAWYYLDRKQSATPTDNIDAYSELGNGQFEVRENSKGDIARAMFYFYTMYRTEAELADRDFFPDQKNTLCDWHVLDPVDQQEWDRNAAIAAYQDNKPNPYILDCTLAYRAFCPERTPPACGFTRVKDVPPPRPFRTTDSAPNPFTDQFTFEYELSEVVQVHIQLVDALGRPLRTLVDARQSSGSYRSQLNTQPIPAGLYSLQFEFRTPEHTWWHTQKLIKL</sequence>
<keyword evidence="5" id="KW-0255">Endonuclease</keyword>
<protein>
    <submittedName>
        <fullName evidence="5">Endonuclease I</fullName>
    </submittedName>
</protein>
<dbReference type="Pfam" id="PF04231">
    <property type="entry name" value="Endonuclease_1"/>
    <property type="match status" value="1"/>
</dbReference>
<dbReference type="AlphaFoldDB" id="A0A2D0N473"/>
<feature type="signal peptide" evidence="4">
    <location>
        <begin position="1"/>
        <end position="25"/>
    </location>
</feature>
<name>A0A2D0N473_FLAN2</name>
<evidence type="ECO:0000313" key="6">
    <source>
        <dbReference type="Proteomes" id="UP000223913"/>
    </source>
</evidence>
<dbReference type="GO" id="GO:0004519">
    <property type="term" value="F:endonuclease activity"/>
    <property type="evidence" value="ECO:0007669"/>
    <property type="project" value="UniProtKB-KW"/>
</dbReference>
<dbReference type="EMBL" id="PDUD01000032">
    <property type="protein sequence ID" value="PHN03352.1"/>
    <property type="molecule type" value="Genomic_DNA"/>
</dbReference>
<dbReference type="RefSeq" id="WP_099153189.1">
    <property type="nucleotide sequence ID" value="NZ_PDUD01000032.1"/>
</dbReference>
<evidence type="ECO:0000256" key="4">
    <source>
        <dbReference type="SAM" id="SignalP"/>
    </source>
</evidence>
<evidence type="ECO:0000313" key="5">
    <source>
        <dbReference type="EMBL" id="PHN03352.1"/>
    </source>
</evidence>
<evidence type="ECO:0000256" key="1">
    <source>
        <dbReference type="ARBA" id="ARBA00006429"/>
    </source>
</evidence>
<dbReference type="PANTHER" id="PTHR33607:SF2">
    <property type="entry name" value="ENDONUCLEASE-1"/>
    <property type="match status" value="1"/>
</dbReference>
<proteinExistence type="inferred from homology"/>
<dbReference type="PANTHER" id="PTHR33607">
    <property type="entry name" value="ENDONUCLEASE-1"/>
    <property type="match status" value="1"/>
</dbReference>
<dbReference type="InterPro" id="IPR007346">
    <property type="entry name" value="Endonuclease-I"/>
</dbReference>
<dbReference type="NCBIfam" id="TIGR04183">
    <property type="entry name" value="Por_Secre_tail"/>
    <property type="match status" value="1"/>
</dbReference>
<reference evidence="5 6" key="1">
    <citation type="submission" date="2017-10" db="EMBL/GenBank/DDBJ databases">
        <title>The draft genome sequence of Lewinella nigricans NBRC 102662.</title>
        <authorList>
            <person name="Wang K."/>
        </authorList>
    </citation>
    <scope>NUCLEOTIDE SEQUENCE [LARGE SCALE GENOMIC DNA]</scope>
    <source>
        <strain evidence="5 6">NBRC 102662</strain>
    </source>
</reference>